<dbReference type="KEGG" id="sutt:SUTMEG_13280"/>
<reference evidence="3 4" key="1">
    <citation type="journal article" date="2018" name="Int. J. Syst. Evol. Microbiol.">
        <title>Mesosutterella multiformis gen. nov., sp. nov., a member of the family Sutterellaceae and Sutterella megalosphaeroides sp. nov., isolated from human faeces.</title>
        <authorList>
            <person name="Sakamoto M."/>
            <person name="Ikeyama N."/>
            <person name="Kunihiro T."/>
            <person name="Iino T."/>
            <person name="Yuki M."/>
            <person name="Ohkuma M."/>
        </authorList>
    </citation>
    <scope>NUCLEOTIDE SEQUENCE [LARGE SCALE GENOMIC DNA]</scope>
    <source>
        <strain evidence="3 4">6FBBBH3</strain>
    </source>
</reference>
<evidence type="ECO:0000256" key="2">
    <source>
        <dbReference type="ARBA" id="ARBA00023235"/>
    </source>
</evidence>
<evidence type="ECO:0000256" key="1">
    <source>
        <dbReference type="ARBA" id="ARBA00007847"/>
    </source>
</evidence>
<dbReference type="EMBL" id="AP018786">
    <property type="protein sequence ID" value="BBF23437.1"/>
    <property type="molecule type" value="Genomic_DNA"/>
</dbReference>
<dbReference type="OrthoDB" id="9803739at2"/>
<sequence length="246" mass="26886">MKTIGILGGMSWESTVTYYKVINELVRGRLGGLHSAQIVLRSLDFEEIERCQSSGDWARAAEILAEAARGLEAAGADVILIATNTMHKVAPEVARAVTVPLLHIAEATGAALARRGIRKVGLLGTKYTMTEAFYKCRLEAQNFDVLIPSPEDINLVNRVIFDELCLGTIRPESKAEFLRIIEDLRRRGAEGVILGCTEIGLLVTQEDTDLPVFDTTLIHAEEAVRFALGESSDETKDTNDTTAEKA</sequence>
<evidence type="ECO:0000313" key="3">
    <source>
        <dbReference type="EMBL" id="BBF23437.1"/>
    </source>
</evidence>
<dbReference type="GO" id="GO:0047661">
    <property type="term" value="F:amino-acid racemase activity"/>
    <property type="evidence" value="ECO:0007669"/>
    <property type="project" value="InterPro"/>
</dbReference>
<dbReference type="AlphaFoldDB" id="A0A2Z6ICS1"/>
<proteinExistence type="inferred from homology"/>
<dbReference type="Proteomes" id="UP000271003">
    <property type="component" value="Chromosome"/>
</dbReference>
<keyword evidence="4" id="KW-1185">Reference proteome</keyword>
<dbReference type="InterPro" id="IPR015942">
    <property type="entry name" value="Asp/Glu/hydantoin_racemase"/>
</dbReference>
<gene>
    <name evidence="3" type="ORF">SUTMEG_13280</name>
</gene>
<dbReference type="NCBIfam" id="TIGR00035">
    <property type="entry name" value="asp_race"/>
    <property type="match status" value="1"/>
</dbReference>
<dbReference type="SUPFAM" id="SSF53681">
    <property type="entry name" value="Aspartate/glutamate racemase"/>
    <property type="match status" value="2"/>
</dbReference>
<dbReference type="PANTHER" id="PTHR21198">
    <property type="entry name" value="GLUTAMATE RACEMASE"/>
    <property type="match status" value="1"/>
</dbReference>
<evidence type="ECO:0000313" key="4">
    <source>
        <dbReference type="Proteomes" id="UP000271003"/>
    </source>
</evidence>
<protein>
    <submittedName>
        <fullName evidence="3">Racemase</fullName>
    </submittedName>
</protein>
<dbReference type="Gene3D" id="3.40.50.1860">
    <property type="match status" value="2"/>
</dbReference>
<dbReference type="Pfam" id="PF01177">
    <property type="entry name" value="Asp_Glu_race"/>
    <property type="match status" value="1"/>
</dbReference>
<name>A0A2Z6ICS1_9BURK</name>
<dbReference type="RefSeq" id="WP_120177045.1">
    <property type="nucleotide sequence ID" value="NZ_AP018786.1"/>
</dbReference>
<dbReference type="InterPro" id="IPR004380">
    <property type="entry name" value="Asp_race"/>
</dbReference>
<organism evidence="3 4">
    <name type="scientific">Sutterella megalosphaeroides</name>
    <dbReference type="NCBI Taxonomy" id="2494234"/>
    <lineage>
        <taxon>Bacteria</taxon>
        <taxon>Pseudomonadati</taxon>
        <taxon>Pseudomonadota</taxon>
        <taxon>Betaproteobacteria</taxon>
        <taxon>Burkholderiales</taxon>
        <taxon>Sutterellaceae</taxon>
        <taxon>Sutterella</taxon>
    </lineage>
</organism>
<accession>A0A2Z6ICS1</accession>
<comment type="similarity">
    <text evidence="1">Belongs to the aspartate/glutamate racemases family.</text>
</comment>
<dbReference type="InterPro" id="IPR001920">
    <property type="entry name" value="Asp/Glu_race"/>
</dbReference>
<keyword evidence="2" id="KW-0413">Isomerase</keyword>
<dbReference type="PANTHER" id="PTHR21198:SF7">
    <property type="entry name" value="ASPARTATE-GLUTAMATE RACEMASE FAMILY"/>
    <property type="match status" value="1"/>
</dbReference>